<comment type="caution">
    <text evidence="1">The sequence shown here is derived from an EMBL/GenBank/DDBJ whole genome shotgun (WGS) entry which is preliminary data.</text>
</comment>
<dbReference type="AlphaFoldDB" id="A0A443JRF5"/>
<reference evidence="1 2" key="1">
    <citation type="submission" date="2019-01" db="EMBL/GenBank/DDBJ databases">
        <title>Sinorhodobacter populi sp. nov. isolated from the symptomatic bark tissue of Populus euramericana canker.</title>
        <authorList>
            <person name="Xu G."/>
        </authorList>
    </citation>
    <scope>NUCLEOTIDE SEQUENCE [LARGE SCALE GENOMIC DNA]</scope>
    <source>
        <strain evidence="1 2">SK2B-1</strain>
    </source>
</reference>
<dbReference type="RefSeq" id="WP_128208062.1">
    <property type="nucleotide sequence ID" value="NZ_JBHRSO010000013.1"/>
</dbReference>
<proteinExistence type="predicted"/>
<reference evidence="1 2" key="2">
    <citation type="submission" date="2019-01" db="EMBL/GenBank/DDBJ databases">
        <authorList>
            <person name="Li Y."/>
        </authorList>
    </citation>
    <scope>NUCLEOTIDE SEQUENCE [LARGE SCALE GENOMIC DNA]</scope>
    <source>
        <strain evidence="1 2">SK2B-1</strain>
    </source>
</reference>
<gene>
    <name evidence="1" type="ORF">D2T30_05505</name>
</gene>
<accession>A0A443JRF5</accession>
<organism evidence="1 2">
    <name type="scientific">Paenirhodobacter populi</name>
    <dbReference type="NCBI Taxonomy" id="2306993"/>
    <lineage>
        <taxon>Bacteria</taxon>
        <taxon>Pseudomonadati</taxon>
        <taxon>Pseudomonadota</taxon>
        <taxon>Alphaproteobacteria</taxon>
        <taxon>Rhodobacterales</taxon>
        <taxon>Rhodobacter group</taxon>
        <taxon>Paenirhodobacter</taxon>
    </lineage>
</organism>
<evidence type="ECO:0000313" key="2">
    <source>
        <dbReference type="Proteomes" id="UP000284476"/>
    </source>
</evidence>
<evidence type="ECO:0000313" key="1">
    <source>
        <dbReference type="EMBL" id="RWR23078.1"/>
    </source>
</evidence>
<sequence>MTDRATFRRQLRTITAHFRRYPDRSAPTTRTLEFAFETNRDHSDAMAACLMLDASIRPGLDEWNVFGQEVWTRSFDRHRGKTVEQIINEIYPKETQA</sequence>
<dbReference type="EMBL" id="SAUZ01000004">
    <property type="protein sequence ID" value="RWR23078.1"/>
    <property type="molecule type" value="Genomic_DNA"/>
</dbReference>
<name>A0A443JRF5_9RHOB</name>
<protein>
    <submittedName>
        <fullName evidence="1">Uncharacterized protein</fullName>
    </submittedName>
</protein>
<dbReference type="Proteomes" id="UP000284476">
    <property type="component" value="Unassembled WGS sequence"/>
</dbReference>